<evidence type="ECO:0000256" key="1">
    <source>
        <dbReference type="ARBA" id="ARBA00004575"/>
    </source>
</evidence>
<proteinExistence type="inferred from homology"/>
<dbReference type="Proteomes" id="UP000076858">
    <property type="component" value="Unassembled WGS sequence"/>
</dbReference>
<evidence type="ECO:0000313" key="8">
    <source>
        <dbReference type="EMBL" id="KZS03939.1"/>
    </source>
</evidence>
<dbReference type="AlphaFoldDB" id="A0A0P5U5W3"/>
<evidence type="ECO:0000256" key="5">
    <source>
        <dbReference type="ARBA" id="ARBA00022989"/>
    </source>
</evidence>
<keyword evidence="6" id="KW-0472">Membrane</keyword>
<gene>
    <name evidence="8" type="ORF">APZ42_033261</name>
</gene>
<sequence length="445" mass="51054">MAPNTKSNAVIQSCIGKTVLSCLLIPLLFSSNAFCAIRAVQAGNAPHQYNIKPANVYHVSNNRSEPLLTIFCWTGDPKTVFGLWKTATVYLTIEDEDFYIYKGENASHVVHLHQSLQQSWFSFLPWKEKSISVSPFNMSCVGVFSQSPYSLRLDLRQINFNRLVMFATGILIFMVAPSLCKKVVFHYTTGTLVGVLGSILIIVYLTSRLIPKKSGAYAVLIGGSSIVFYLIRSLWENLYSVLREYHYYVIAYLAASSAISFAFCYRFGPVTNTRTIHLLQWGLQLCGLYLVFESSEHKEGAMAIILVTVVSHNFPGSWWARCRTLWYQRFPPKVRMLTEDEYVEQTRIETERGLKELREFSKSPNCNAWKTISRLKDPLRMRPKHSPRCIEFVSTPPKNNQNRRLSRFAEFVEGKSHLSDREVLDYETTAYRENETWTDDESDEE</sequence>
<evidence type="ECO:0000256" key="4">
    <source>
        <dbReference type="ARBA" id="ARBA00022729"/>
    </source>
</evidence>
<keyword evidence="9" id="KW-1185">Reference proteome</keyword>
<comment type="caution">
    <text evidence="8">The sequence shown here is derived from an EMBL/GenBank/DDBJ whole genome shotgun (WGS) entry which is preliminary data.</text>
</comment>
<keyword evidence="7" id="KW-0539">Nucleus</keyword>
<keyword evidence="5" id="KW-1133">Transmembrane helix</keyword>
<reference evidence="8 9" key="1">
    <citation type="submission" date="2016-03" db="EMBL/GenBank/DDBJ databases">
        <title>EvidentialGene: Evidence-directed Construction of Genes on Genomes.</title>
        <authorList>
            <person name="Gilbert D.G."/>
            <person name="Choi J.-H."/>
            <person name="Mockaitis K."/>
            <person name="Colbourne J."/>
            <person name="Pfrender M."/>
        </authorList>
    </citation>
    <scope>NUCLEOTIDE SEQUENCE [LARGE SCALE GENOMIC DNA]</scope>
    <source>
        <strain evidence="8 9">Xinb3</strain>
        <tissue evidence="8">Complete organism</tissue>
    </source>
</reference>
<dbReference type="STRING" id="35525.A0A0P5U5W3"/>
<dbReference type="GO" id="GO:0005637">
    <property type="term" value="C:nuclear inner membrane"/>
    <property type="evidence" value="ECO:0007669"/>
    <property type="project" value="UniProtKB-SubCell"/>
</dbReference>
<accession>A0A0P5U5W3</accession>
<dbReference type="PANTHER" id="PTHR13598:SF1">
    <property type="entry name" value="AT07567P-RELATED"/>
    <property type="match status" value="1"/>
</dbReference>
<comment type="similarity">
    <text evidence="2">Belongs to the NEMP family.</text>
</comment>
<comment type="subcellular location">
    <subcellularLocation>
        <location evidence="1">Nucleus inner membrane</location>
        <topology evidence="1">Multi-pass membrane protein</topology>
        <orientation evidence="1">Nucleoplasmic side</orientation>
    </subcellularLocation>
</comment>
<name>A0A0P5U5W3_9CRUS</name>
<organism evidence="8 9">
    <name type="scientific">Daphnia magna</name>
    <dbReference type="NCBI Taxonomy" id="35525"/>
    <lineage>
        <taxon>Eukaryota</taxon>
        <taxon>Metazoa</taxon>
        <taxon>Ecdysozoa</taxon>
        <taxon>Arthropoda</taxon>
        <taxon>Crustacea</taxon>
        <taxon>Branchiopoda</taxon>
        <taxon>Diplostraca</taxon>
        <taxon>Cladocera</taxon>
        <taxon>Anomopoda</taxon>
        <taxon>Daphniidae</taxon>
        <taxon>Daphnia</taxon>
    </lineage>
</organism>
<keyword evidence="4" id="KW-0732">Signal</keyword>
<keyword evidence="3" id="KW-0812">Transmembrane</keyword>
<dbReference type="EMBL" id="LRGB01003163">
    <property type="protein sequence ID" value="KZS03939.1"/>
    <property type="molecule type" value="Genomic_DNA"/>
</dbReference>
<evidence type="ECO:0000313" key="9">
    <source>
        <dbReference type="Proteomes" id="UP000076858"/>
    </source>
</evidence>
<evidence type="ECO:0000256" key="7">
    <source>
        <dbReference type="ARBA" id="ARBA00023242"/>
    </source>
</evidence>
<protein>
    <submittedName>
        <fullName evidence="8">Nuclear envelope integral membrane protein 1</fullName>
    </submittedName>
</protein>
<evidence type="ECO:0000256" key="2">
    <source>
        <dbReference type="ARBA" id="ARBA00005748"/>
    </source>
</evidence>
<evidence type="ECO:0000256" key="6">
    <source>
        <dbReference type="ARBA" id="ARBA00023136"/>
    </source>
</evidence>
<dbReference type="OrthoDB" id="509138at2759"/>
<dbReference type="Pfam" id="PF10225">
    <property type="entry name" value="NEMP"/>
    <property type="match status" value="1"/>
</dbReference>
<evidence type="ECO:0000256" key="3">
    <source>
        <dbReference type="ARBA" id="ARBA00022692"/>
    </source>
</evidence>
<dbReference type="InterPro" id="IPR019358">
    <property type="entry name" value="NEMP_fam"/>
</dbReference>
<dbReference type="PANTHER" id="PTHR13598">
    <property type="entry name" value="AT07567P-RELATED"/>
    <property type="match status" value="1"/>
</dbReference>